<dbReference type="RefSeq" id="WP_091488151.1">
    <property type="nucleotide sequence ID" value="NZ_LT629692.1"/>
</dbReference>
<dbReference type="SUPFAM" id="SSF51556">
    <property type="entry name" value="Metallo-dependent hydrolases"/>
    <property type="match status" value="1"/>
</dbReference>
<dbReference type="OrthoDB" id="5450317at2"/>
<protein>
    <submittedName>
        <fullName evidence="3">Predicted metal-dependent hydrolase, TIM-barrel fold</fullName>
    </submittedName>
</protein>
<dbReference type="InterPro" id="IPR032466">
    <property type="entry name" value="Metal_Hydrolase"/>
</dbReference>
<dbReference type="PANTHER" id="PTHR43569">
    <property type="entry name" value="AMIDOHYDROLASE"/>
    <property type="match status" value="1"/>
</dbReference>
<dbReference type="Pfam" id="PF04909">
    <property type="entry name" value="Amidohydro_2"/>
    <property type="match status" value="1"/>
</dbReference>
<gene>
    <name evidence="3" type="ORF">SAMN04489810_1450</name>
</gene>
<dbReference type="Proteomes" id="UP000199009">
    <property type="component" value="Chromosome I"/>
</dbReference>
<dbReference type="GO" id="GO:0016787">
    <property type="term" value="F:hydrolase activity"/>
    <property type="evidence" value="ECO:0007669"/>
    <property type="project" value="UniProtKB-KW"/>
</dbReference>
<keyword evidence="3" id="KW-0378">Hydrolase</keyword>
<evidence type="ECO:0000256" key="1">
    <source>
        <dbReference type="ARBA" id="ARBA00038310"/>
    </source>
</evidence>
<evidence type="ECO:0000313" key="4">
    <source>
        <dbReference type="Proteomes" id="UP000199009"/>
    </source>
</evidence>
<keyword evidence="4" id="KW-1185">Reference proteome</keyword>
<dbReference type="Gene3D" id="3.20.20.140">
    <property type="entry name" value="Metal-dependent hydrolases"/>
    <property type="match status" value="1"/>
</dbReference>
<sequence length="292" mass="32571">MVVLDAQVHTWYSDRPELPWDPGYRPAHVDKPSYLQHAGQTNTPDMVRAELAAAGVDGALLVPNGVYGKSIEFELSAAEADPARFRVMGLVDHTSPELGAHLERSRERGLVAIRMLEMREPERLARGEFDDALRVSADLGLPVALSLSHPIDARLHELFVRHRDVVFVIDHLGTGFAPPILGYRPEHPFAYLDTVLALAHLPNLRLKLTGGPSVSLESYPFRDIWQPVTRLIGSFGAERTFWGTDYTRTAPLCSYWESRRYLSEIPGLSSEQLDLIYGDALAALLDWPTKLA</sequence>
<reference evidence="3 4" key="1">
    <citation type="submission" date="2016-10" db="EMBL/GenBank/DDBJ databases">
        <authorList>
            <person name="de Groot N.N."/>
        </authorList>
    </citation>
    <scope>NUCLEOTIDE SEQUENCE [LARGE SCALE GENOMIC DNA]</scope>
    <source>
        <strain evidence="3 4">DSM 23142</strain>
    </source>
</reference>
<dbReference type="EMBL" id="LT629692">
    <property type="protein sequence ID" value="SDG84498.1"/>
    <property type="molecule type" value="Genomic_DNA"/>
</dbReference>
<proteinExistence type="inferred from homology"/>
<evidence type="ECO:0000259" key="2">
    <source>
        <dbReference type="Pfam" id="PF04909"/>
    </source>
</evidence>
<dbReference type="PANTHER" id="PTHR43569:SF2">
    <property type="entry name" value="AMIDOHYDROLASE-RELATED DOMAIN-CONTAINING PROTEIN"/>
    <property type="match status" value="1"/>
</dbReference>
<feature type="domain" description="Amidohydrolase-related" evidence="2">
    <location>
        <begin position="5"/>
        <end position="279"/>
    </location>
</feature>
<evidence type="ECO:0000313" key="3">
    <source>
        <dbReference type="EMBL" id="SDG84498.1"/>
    </source>
</evidence>
<organism evidence="3 4">
    <name type="scientific">Microbacterium pygmaeum</name>
    <dbReference type="NCBI Taxonomy" id="370764"/>
    <lineage>
        <taxon>Bacteria</taxon>
        <taxon>Bacillati</taxon>
        <taxon>Actinomycetota</taxon>
        <taxon>Actinomycetes</taxon>
        <taxon>Micrococcales</taxon>
        <taxon>Microbacteriaceae</taxon>
        <taxon>Microbacterium</taxon>
    </lineage>
</organism>
<accession>A0A1G7XJW8</accession>
<name>A0A1G7XJW8_9MICO</name>
<dbReference type="InterPro" id="IPR052350">
    <property type="entry name" value="Metallo-dep_Lactonases"/>
</dbReference>
<comment type="similarity">
    <text evidence="1">Belongs to the metallo-dependent hydrolases superfamily.</text>
</comment>
<dbReference type="STRING" id="370764.SAMN04489810_1450"/>
<dbReference type="InterPro" id="IPR006680">
    <property type="entry name" value="Amidohydro-rel"/>
</dbReference>
<dbReference type="AlphaFoldDB" id="A0A1G7XJW8"/>